<dbReference type="Gene3D" id="3.40.190.10">
    <property type="entry name" value="Periplasmic binding protein-like II"/>
    <property type="match status" value="2"/>
</dbReference>
<keyword evidence="5" id="KW-1185">Reference proteome</keyword>
<comment type="caution">
    <text evidence="4">The sequence shown here is derived from an EMBL/GenBank/DDBJ whole genome shotgun (WGS) entry which is preliminary data.</text>
</comment>
<evidence type="ECO:0000313" key="4">
    <source>
        <dbReference type="EMBL" id="SDG13390.1"/>
    </source>
</evidence>
<organism evidence="4 5">
    <name type="scientific">Bosea robiniae</name>
    <dbReference type="NCBI Taxonomy" id="1036780"/>
    <lineage>
        <taxon>Bacteria</taxon>
        <taxon>Pseudomonadati</taxon>
        <taxon>Pseudomonadota</taxon>
        <taxon>Alphaproteobacteria</taxon>
        <taxon>Hyphomicrobiales</taxon>
        <taxon>Boseaceae</taxon>
        <taxon>Bosea</taxon>
    </lineage>
</organism>
<sequence length="354" mass="37981">MSYKIDRRTLLRTAAMSSAALALAGRGAVAQTSDAALVEAAEKEGQLVIYGDLFTVQIMVKSFNAAYPKIKVTTATGDAWQILNRFISENRAERPVMDVFWQAEDTIITADGAGMLGPINFGEKASLLSSAIPATGNYFRGNGQLCLFAWHKDQIGKNPTPRDWTDYIEPPAAWDGLVATTNPASSSATFAVIAALYQHYGQDKGGAILKGLRKINTELVASMGVLTTKLQTGERPIDFFTNSNATAGLLGQGVPVAVKIPESGAVAQFNAVAVSKMAPHPNAAKLFVEHALGKQAQTDLLQAKAYSVRKDLASPDGLPSLEEAKQLKLDLVQALKDRDAILKWWSASTGFNIR</sequence>
<feature type="chain" id="PRO_5045502827" evidence="3">
    <location>
        <begin position="25"/>
        <end position="354"/>
    </location>
</feature>
<dbReference type="InterPro" id="IPR006059">
    <property type="entry name" value="SBP"/>
</dbReference>
<evidence type="ECO:0000256" key="2">
    <source>
        <dbReference type="ARBA" id="ARBA00022764"/>
    </source>
</evidence>
<evidence type="ECO:0000256" key="1">
    <source>
        <dbReference type="ARBA" id="ARBA00022729"/>
    </source>
</evidence>
<dbReference type="Proteomes" id="UP000199468">
    <property type="component" value="Unassembled WGS sequence"/>
</dbReference>
<accession>A0ABY0NVF6</accession>
<proteinExistence type="predicted"/>
<protein>
    <submittedName>
        <fullName evidence="4">Spermidine/putrescine transport system substrate-binding protein</fullName>
    </submittedName>
</protein>
<dbReference type="EMBL" id="FNBZ01000003">
    <property type="protein sequence ID" value="SDG13390.1"/>
    <property type="molecule type" value="Genomic_DNA"/>
</dbReference>
<gene>
    <name evidence="4" type="ORF">SAMN05421844_10324</name>
</gene>
<dbReference type="InterPro" id="IPR006311">
    <property type="entry name" value="TAT_signal"/>
</dbReference>
<keyword evidence="1 3" id="KW-0732">Signal</keyword>
<dbReference type="PANTHER" id="PTHR30006">
    <property type="entry name" value="THIAMINE-BINDING PERIPLASMIC PROTEIN-RELATED"/>
    <property type="match status" value="1"/>
</dbReference>
<feature type="signal peptide" evidence="3">
    <location>
        <begin position="1"/>
        <end position="24"/>
    </location>
</feature>
<dbReference type="RefSeq" id="WP_091856705.1">
    <property type="nucleotide sequence ID" value="NZ_FNBZ01000003.1"/>
</dbReference>
<evidence type="ECO:0000313" key="5">
    <source>
        <dbReference type="Proteomes" id="UP000199468"/>
    </source>
</evidence>
<keyword evidence="2" id="KW-0574">Periplasm</keyword>
<dbReference type="Pfam" id="PF13416">
    <property type="entry name" value="SBP_bac_8"/>
    <property type="match status" value="1"/>
</dbReference>
<reference evidence="4 5" key="1">
    <citation type="submission" date="2016-10" db="EMBL/GenBank/DDBJ databases">
        <authorList>
            <person name="Varghese N."/>
            <person name="Submissions S."/>
        </authorList>
    </citation>
    <scope>NUCLEOTIDE SEQUENCE [LARGE SCALE GENOMIC DNA]</scope>
    <source>
        <strain evidence="4 5">DSM 26672</strain>
    </source>
</reference>
<evidence type="ECO:0000256" key="3">
    <source>
        <dbReference type="SAM" id="SignalP"/>
    </source>
</evidence>
<dbReference type="PROSITE" id="PS51318">
    <property type="entry name" value="TAT"/>
    <property type="match status" value="1"/>
</dbReference>
<name>A0ABY0NVF6_9HYPH</name>
<dbReference type="SUPFAM" id="SSF53850">
    <property type="entry name" value="Periplasmic binding protein-like II"/>
    <property type="match status" value="1"/>
</dbReference>